<dbReference type="Pfam" id="PF00078">
    <property type="entry name" value="RVT_1"/>
    <property type="match status" value="1"/>
</dbReference>
<evidence type="ECO:0000313" key="3">
    <source>
        <dbReference type="EMBL" id="CAK1594392.1"/>
    </source>
</evidence>
<dbReference type="InterPro" id="IPR000477">
    <property type="entry name" value="RT_dom"/>
</dbReference>
<dbReference type="PANTHER" id="PTHR33064">
    <property type="entry name" value="POL PROTEIN"/>
    <property type="match status" value="1"/>
</dbReference>
<feature type="domain" description="Reverse transcriptase" evidence="2">
    <location>
        <begin position="17"/>
        <end position="196"/>
    </location>
</feature>
<dbReference type="EC" id="2.7.7.49" evidence="1"/>
<dbReference type="InterPro" id="IPR043128">
    <property type="entry name" value="Rev_trsase/Diguanyl_cyclase"/>
</dbReference>
<dbReference type="Proteomes" id="UP001314205">
    <property type="component" value="Unassembled WGS sequence"/>
</dbReference>
<gene>
    <name evidence="3" type="ORF">PARMNEM_LOCUS14028</name>
</gene>
<organism evidence="3 4">
    <name type="scientific">Parnassius mnemosyne</name>
    <name type="common">clouded apollo</name>
    <dbReference type="NCBI Taxonomy" id="213953"/>
    <lineage>
        <taxon>Eukaryota</taxon>
        <taxon>Metazoa</taxon>
        <taxon>Ecdysozoa</taxon>
        <taxon>Arthropoda</taxon>
        <taxon>Hexapoda</taxon>
        <taxon>Insecta</taxon>
        <taxon>Pterygota</taxon>
        <taxon>Neoptera</taxon>
        <taxon>Endopterygota</taxon>
        <taxon>Lepidoptera</taxon>
        <taxon>Glossata</taxon>
        <taxon>Ditrysia</taxon>
        <taxon>Papilionoidea</taxon>
        <taxon>Papilionidae</taxon>
        <taxon>Parnassiinae</taxon>
        <taxon>Parnassini</taxon>
        <taxon>Parnassius</taxon>
        <taxon>Driopa</taxon>
    </lineage>
</organism>
<dbReference type="PROSITE" id="PS50878">
    <property type="entry name" value="RT_POL"/>
    <property type="match status" value="1"/>
</dbReference>
<dbReference type="InterPro" id="IPR051320">
    <property type="entry name" value="Viral_Replic_Matur_Polypro"/>
</dbReference>
<dbReference type="PANTHER" id="PTHR33064:SF37">
    <property type="entry name" value="RIBONUCLEASE H"/>
    <property type="match status" value="1"/>
</dbReference>
<dbReference type="EMBL" id="CAVLGL010000090">
    <property type="protein sequence ID" value="CAK1594392.1"/>
    <property type="molecule type" value="Genomic_DNA"/>
</dbReference>
<keyword evidence="4" id="KW-1185">Reference proteome</keyword>
<evidence type="ECO:0000259" key="2">
    <source>
        <dbReference type="PROSITE" id="PS50878"/>
    </source>
</evidence>
<reference evidence="3 4" key="1">
    <citation type="submission" date="2023-11" db="EMBL/GenBank/DDBJ databases">
        <authorList>
            <person name="Hedman E."/>
            <person name="Englund M."/>
            <person name="Stromberg M."/>
            <person name="Nyberg Akerstrom W."/>
            <person name="Nylinder S."/>
            <person name="Jareborg N."/>
            <person name="Kallberg Y."/>
            <person name="Kronander E."/>
        </authorList>
    </citation>
    <scope>NUCLEOTIDE SEQUENCE [LARGE SCALE GENOMIC DNA]</scope>
</reference>
<dbReference type="FunFam" id="3.30.70.270:FF:000020">
    <property type="entry name" value="Transposon Tf2-6 polyprotein-like Protein"/>
    <property type="match status" value="1"/>
</dbReference>
<dbReference type="SUPFAM" id="SSF56672">
    <property type="entry name" value="DNA/RNA polymerases"/>
    <property type="match status" value="1"/>
</dbReference>
<protein>
    <recommendedName>
        <fullName evidence="1">RNA-directed DNA polymerase</fullName>
        <ecNumber evidence="1">2.7.7.49</ecNumber>
    </recommendedName>
</protein>
<dbReference type="InterPro" id="IPR041577">
    <property type="entry name" value="RT_RNaseH_2"/>
</dbReference>
<dbReference type="GO" id="GO:0003964">
    <property type="term" value="F:RNA-directed DNA polymerase activity"/>
    <property type="evidence" value="ECO:0007669"/>
    <property type="project" value="UniProtKB-EC"/>
</dbReference>
<dbReference type="CDD" id="cd01647">
    <property type="entry name" value="RT_LTR"/>
    <property type="match status" value="1"/>
</dbReference>
<evidence type="ECO:0000313" key="4">
    <source>
        <dbReference type="Proteomes" id="UP001314205"/>
    </source>
</evidence>
<dbReference type="InterPro" id="IPR043502">
    <property type="entry name" value="DNA/RNA_pol_sf"/>
</dbReference>
<dbReference type="Gene3D" id="3.30.70.270">
    <property type="match status" value="2"/>
</dbReference>
<evidence type="ECO:0000256" key="1">
    <source>
        <dbReference type="ARBA" id="ARBA00012493"/>
    </source>
</evidence>
<name>A0AAV1LK13_9NEOP</name>
<comment type="caution">
    <text evidence="3">The sequence shown here is derived from an EMBL/GenBank/DDBJ whole genome shotgun (WGS) entry which is preliminary data.</text>
</comment>
<dbReference type="Gene3D" id="3.10.10.10">
    <property type="entry name" value="HIV Type 1 Reverse Transcriptase, subunit A, domain 1"/>
    <property type="match status" value="1"/>
</dbReference>
<sequence length="340" mass="38832">MSPVKQQILCQQVDEMLSLDVIQPCESSWSSPILIVTKKNGQPRICLDSRKLNSVTKRDAYSLPYVSEILDNLRDAKFISSIDLSKAFWQILISERDREKTAFYVQGRGTFGFKRMAFGLTNAPATQQRLVDLLFGSFDLKVFAYLDDIIIISNTFDEHVSLLLRVINKLKEANLTINFEKSQFFRSRLKYLGYVIDAQGLRTDPEKVKAILEYPTPSSKKDVKRFLGTSTWYRRFVPNFSTIAGPLNKLTSNRKGAPKFYWSPEADIAFKKLKECLVSAPVLHCPNYNLPFQVHTDASNYEVGAMLTQTVDGKEHPVAYMSKSLNAAEKNYSITERERH</sequence>
<accession>A0AAV1LK13</accession>
<dbReference type="AlphaFoldDB" id="A0AAV1LK13"/>
<proteinExistence type="predicted"/>
<dbReference type="Pfam" id="PF17919">
    <property type="entry name" value="RT_RNaseH_2"/>
    <property type="match status" value="1"/>
</dbReference>